<evidence type="ECO:0000313" key="4">
    <source>
        <dbReference type="Proteomes" id="UP000241405"/>
    </source>
</evidence>
<protein>
    <submittedName>
        <fullName evidence="3">Uncharacterized protein</fullName>
    </submittedName>
</protein>
<feature type="chain" id="PRO_5015469124" evidence="1">
    <location>
        <begin position="20"/>
        <end position="162"/>
    </location>
</feature>
<feature type="signal peptide" evidence="1">
    <location>
        <begin position="1"/>
        <end position="19"/>
    </location>
</feature>
<dbReference type="EMBL" id="PYMP01000013">
    <property type="protein sequence ID" value="PSU50757.1"/>
    <property type="molecule type" value="Genomic_DNA"/>
</dbReference>
<organism evidence="3 5">
    <name type="scientific">Photobacterium phosphoreum</name>
    <dbReference type="NCBI Taxonomy" id="659"/>
    <lineage>
        <taxon>Bacteria</taxon>
        <taxon>Pseudomonadati</taxon>
        <taxon>Pseudomonadota</taxon>
        <taxon>Gammaproteobacteria</taxon>
        <taxon>Vibrionales</taxon>
        <taxon>Vibrionaceae</taxon>
        <taxon>Photobacterium</taxon>
    </lineage>
</organism>
<dbReference type="Proteomes" id="UP000241405">
    <property type="component" value="Unassembled WGS sequence"/>
</dbReference>
<accession>A0A2T3JP38</accession>
<evidence type="ECO:0000313" key="3">
    <source>
        <dbReference type="EMBL" id="PSU50757.1"/>
    </source>
</evidence>
<reference evidence="4 5" key="1">
    <citation type="submission" date="2018-03" db="EMBL/GenBank/DDBJ databases">
        <title>Whole genome sequencing of Histamine producing bacteria.</title>
        <authorList>
            <person name="Butler K."/>
        </authorList>
    </citation>
    <scope>NUCLEOTIDE SEQUENCE [LARGE SCALE GENOMIC DNA]</scope>
    <source>
        <strain evidence="3 5">FS-6.1</strain>
        <strain evidence="2 4">FS-6.2</strain>
    </source>
</reference>
<keyword evidence="4" id="KW-1185">Reference proteome</keyword>
<comment type="caution">
    <text evidence="3">The sequence shown here is derived from an EMBL/GenBank/DDBJ whole genome shotgun (WGS) entry which is preliminary data.</text>
</comment>
<keyword evidence="1" id="KW-0732">Signal</keyword>
<sequence>MKKTLSVLITLAASSSVMAALQIPSEAEIKGRNTYFIAPYKATCDVKPIHQVTANTEEEAIQLEQIFDKSLGYSLTLNDKGQAYIQLAIKEWNEKMVFATNPDVKLTIRGADIKGQYITNQYCLEQNLALHHVNTHEWGSYLVELHGQPNQIISLRIVKESE</sequence>
<dbReference type="AlphaFoldDB" id="A0A2T3JP38"/>
<dbReference type="RefSeq" id="WP_107190515.1">
    <property type="nucleotide sequence ID" value="NZ_PYMN01000015.1"/>
</dbReference>
<evidence type="ECO:0000256" key="1">
    <source>
        <dbReference type="SAM" id="SignalP"/>
    </source>
</evidence>
<evidence type="ECO:0000313" key="2">
    <source>
        <dbReference type="EMBL" id="PSU26424.1"/>
    </source>
</evidence>
<dbReference type="Proteomes" id="UP000241618">
    <property type="component" value="Unassembled WGS sequence"/>
</dbReference>
<evidence type="ECO:0000313" key="5">
    <source>
        <dbReference type="Proteomes" id="UP000241618"/>
    </source>
</evidence>
<name>A0A2T3JP38_PHOPO</name>
<proteinExistence type="predicted"/>
<gene>
    <name evidence="3" type="ORF">C9J18_13995</name>
    <name evidence="2" type="ORF">CTM96_05275</name>
</gene>
<dbReference type="EMBL" id="PYMO01000003">
    <property type="protein sequence ID" value="PSU26424.1"/>
    <property type="molecule type" value="Genomic_DNA"/>
</dbReference>